<name>A0A8S1N4Z4_PARPR</name>
<dbReference type="Proteomes" id="UP000688137">
    <property type="component" value="Unassembled WGS sequence"/>
</dbReference>
<dbReference type="EMBL" id="CAJJDM010000084">
    <property type="protein sequence ID" value="CAD8088437.1"/>
    <property type="molecule type" value="Genomic_DNA"/>
</dbReference>
<feature type="region of interest" description="Disordered" evidence="1">
    <location>
        <begin position="294"/>
        <end position="341"/>
    </location>
</feature>
<evidence type="ECO:0000313" key="2">
    <source>
        <dbReference type="EMBL" id="CAD8088437.1"/>
    </source>
</evidence>
<dbReference type="PANTHER" id="PTHR13601:SF2">
    <property type="entry name" value="GAMETOGENETIN-BINDING PROTEIN 2"/>
    <property type="match status" value="1"/>
</dbReference>
<dbReference type="PANTHER" id="PTHR13601">
    <property type="entry name" value="GAMETOGENETIN-BINDING PROTEIN 2"/>
    <property type="match status" value="1"/>
</dbReference>
<keyword evidence="3" id="KW-1185">Reference proteome</keyword>
<dbReference type="GO" id="GO:0005737">
    <property type="term" value="C:cytoplasm"/>
    <property type="evidence" value="ECO:0007669"/>
    <property type="project" value="TreeGrafter"/>
</dbReference>
<reference evidence="2" key="1">
    <citation type="submission" date="2021-01" db="EMBL/GenBank/DDBJ databases">
        <authorList>
            <consortium name="Genoscope - CEA"/>
            <person name="William W."/>
        </authorList>
    </citation>
    <scope>NUCLEOTIDE SEQUENCE</scope>
</reference>
<accession>A0A8S1N4Z4</accession>
<protein>
    <submittedName>
        <fullName evidence="2">Uncharacterized protein</fullName>
    </submittedName>
</protein>
<evidence type="ECO:0000256" key="1">
    <source>
        <dbReference type="SAM" id="MobiDB-lite"/>
    </source>
</evidence>
<dbReference type="OMA" id="TNYMQES"/>
<gene>
    <name evidence="2" type="ORF">PPRIM_AZ9-3.1.T0810040</name>
</gene>
<proteinExistence type="predicted"/>
<feature type="compositionally biased region" description="Basic residues" evidence="1">
    <location>
        <begin position="300"/>
        <end position="313"/>
    </location>
</feature>
<dbReference type="GO" id="GO:0005634">
    <property type="term" value="C:nucleus"/>
    <property type="evidence" value="ECO:0007669"/>
    <property type="project" value="TreeGrafter"/>
</dbReference>
<dbReference type="AlphaFoldDB" id="A0A8S1N4Z4"/>
<dbReference type="InterPro" id="IPR026073">
    <property type="entry name" value="GGNBP2"/>
</dbReference>
<evidence type="ECO:0000313" key="3">
    <source>
        <dbReference type="Proteomes" id="UP000688137"/>
    </source>
</evidence>
<organism evidence="2 3">
    <name type="scientific">Paramecium primaurelia</name>
    <dbReference type="NCBI Taxonomy" id="5886"/>
    <lineage>
        <taxon>Eukaryota</taxon>
        <taxon>Sar</taxon>
        <taxon>Alveolata</taxon>
        <taxon>Ciliophora</taxon>
        <taxon>Intramacronucleata</taxon>
        <taxon>Oligohymenophorea</taxon>
        <taxon>Peniculida</taxon>
        <taxon>Parameciidae</taxon>
        <taxon>Paramecium</taxon>
    </lineage>
</organism>
<sequence>MESHKLSKQEMIECLQISKSEFLEQINLECSGCISALKDFITINRKDKYITINQDISLNDDLINSQKISKTLEKLQSYGESIKSIISSIFKKPASQNNKKRCQLHSLKQVPEINIQEHVHYICNEIVEDNENCIIQDKEFDYHLQNYLKTKKFCPSCKENIQAALKHFKLQIPQPDCACSIICFIKYDYQKCEIQIPYDAILLNALLNKAQIQPFYQHASTKEDAQEELLICFGLLIKEKLTSLYRERQSLQIIKYTFYQQIGEIFKRRLENYDKMKGEYQIQLEELEQYLKKEDEQKDKQRKKRQLKKKKRKEQQLSSDGSVRTNYMQESSRRSISPSNSEKNLLKSFGWQGSPSVSPQTRKELEFLQKEHLQEINNRRKQLREQTKQCWCEWCHHHKQK</sequence>
<feature type="compositionally biased region" description="Polar residues" evidence="1">
    <location>
        <begin position="318"/>
        <end position="330"/>
    </location>
</feature>
<comment type="caution">
    <text evidence="2">The sequence shown here is derived from an EMBL/GenBank/DDBJ whole genome shotgun (WGS) entry which is preliminary data.</text>
</comment>